<reference evidence="3" key="2">
    <citation type="submission" date="2021-09" db="EMBL/GenBank/DDBJ databases">
        <authorList>
            <person name="Jia N."/>
            <person name="Wang J."/>
            <person name="Shi W."/>
            <person name="Du L."/>
            <person name="Sun Y."/>
            <person name="Zhan W."/>
            <person name="Jiang J."/>
            <person name="Wang Q."/>
            <person name="Zhang B."/>
            <person name="Ji P."/>
            <person name="Sakyi L.B."/>
            <person name="Cui X."/>
            <person name="Yuan T."/>
            <person name="Jiang B."/>
            <person name="Yang W."/>
            <person name="Lam T.T.-Y."/>
            <person name="Chang Q."/>
            <person name="Ding S."/>
            <person name="Wang X."/>
            <person name="Zhu J."/>
            <person name="Ruan X."/>
            <person name="Zhao L."/>
            <person name="Wei J."/>
            <person name="Que T."/>
            <person name="Du C."/>
            <person name="Cheng J."/>
            <person name="Dai P."/>
            <person name="Han X."/>
            <person name="Huang E."/>
            <person name="Gao Y."/>
            <person name="Liu J."/>
            <person name="Shao H."/>
            <person name="Ye R."/>
            <person name="Li L."/>
            <person name="Wei W."/>
            <person name="Wang X."/>
            <person name="Wang C."/>
            <person name="Huo Q."/>
            <person name="Li W."/>
            <person name="Guo W."/>
            <person name="Chen H."/>
            <person name="Chen S."/>
            <person name="Zhou L."/>
            <person name="Zhou L."/>
            <person name="Ni X."/>
            <person name="Tian J."/>
            <person name="Zhou Y."/>
            <person name="Sheng Y."/>
            <person name="Liu T."/>
            <person name="Pan Y."/>
            <person name="Xia L."/>
            <person name="Li J."/>
            <person name="Zhao F."/>
            <person name="Cao W."/>
        </authorList>
    </citation>
    <scope>NUCLEOTIDE SEQUENCE</scope>
    <source>
        <strain evidence="3">Rmic-2018</strain>
        <tissue evidence="3">Larvae</tissue>
    </source>
</reference>
<accession>A0A9J6ECV4</accession>
<dbReference type="SUPFAM" id="SSF54518">
    <property type="entry name" value="Tubby C-terminal domain-like"/>
    <property type="match status" value="1"/>
</dbReference>
<dbReference type="PANTHER" id="PTHR23248:SF9">
    <property type="entry name" value="PHOSPHOLIPID SCRAMBLASE"/>
    <property type="match status" value="1"/>
</dbReference>
<keyword evidence="2" id="KW-0564">Palmitate</keyword>
<evidence type="ECO:0000256" key="2">
    <source>
        <dbReference type="RuleBase" id="RU363116"/>
    </source>
</evidence>
<dbReference type="AlphaFoldDB" id="A0A9J6ECV4"/>
<keyword evidence="2" id="KW-0106">Calcium</keyword>
<evidence type="ECO:0000313" key="4">
    <source>
        <dbReference type="Proteomes" id="UP000821866"/>
    </source>
</evidence>
<dbReference type="GO" id="GO:0005886">
    <property type="term" value="C:plasma membrane"/>
    <property type="evidence" value="ECO:0007669"/>
    <property type="project" value="TreeGrafter"/>
</dbReference>
<sequence length="190" mass="21114">MPGQAGSIKYMDNVAPNLNGMPVPTKGGAQKLRSPAVRAFTGIETCNSYEAKNSMGQFIYKIAENSGCCARCCCGPRRCLEMDVRDYRDSVVMHFVRPLRCSHTLFCICCCSCFCLQVYSTNGYAIGKITKQWSGLVKEYFTDADTFGVTFPLDMDVHLKATLIAAAMLIDYMFFEETYKQSDDQGPGMT</sequence>
<dbReference type="Pfam" id="PF03803">
    <property type="entry name" value="Scramblase"/>
    <property type="match status" value="1"/>
</dbReference>
<protein>
    <recommendedName>
        <fullName evidence="2">Phospholipid scramblase</fullName>
    </recommendedName>
</protein>
<keyword evidence="4" id="KW-1185">Reference proteome</keyword>
<name>A0A9J6ECV4_RHIMP</name>
<dbReference type="EMBL" id="JABSTU010000005">
    <property type="protein sequence ID" value="KAH8032178.1"/>
    <property type="molecule type" value="Genomic_DNA"/>
</dbReference>
<comment type="similarity">
    <text evidence="1 2">Belongs to the phospholipid scramblase family.</text>
</comment>
<organism evidence="3 4">
    <name type="scientific">Rhipicephalus microplus</name>
    <name type="common">Cattle tick</name>
    <name type="synonym">Boophilus microplus</name>
    <dbReference type="NCBI Taxonomy" id="6941"/>
    <lineage>
        <taxon>Eukaryota</taxon>
        <taxon>Metazoa</taxon>
        <taxon>Ecdysozoa</taxon>
        <taxon>Arthropoda</taxon>
        <taxon>Chelicerata</taxon>
        <taxon>Arachnida</taxon>
        <taxon>Acari</taxon>
        <taxon>Parasitiformes</taxon>
        <taxon>Ixodida</taxon>
        <taxon>Ixodoidea</taxon>
        <taxon>Ixodidae</taxon>
        <taxon>Rhipicephalinae</taxon>
        <taxon>Rhipicephalus</taxon>
        <taxon>Boophilus</taxon>
    </lineage>
</organism>
<dbReference type="InterPro" id="IPR025659">
    <property type="entry name" value="Tubby-like_C"/>
</dbReference>
<evidence type="ECO:0000313" key="3">
    <source>
        <dbReference type="EMBL" id="KAH8032178.1"/>
    </source>
</evidence>
<comment type="function">
    <text evidence="2">May mediate accelerated ATP-independent bidirectional transbilayer migration of phospholipids upon binding calcium ions that results in a loss of phospholipid asymmetry in the plasma membrane.</text>
</comment>
<keyword evidence="2" id="KW-0449">Lipoprotein</keyword>
<dbReference type="InterPro" id="IPR005552">
    <property type="entry name" value="Scramblase"/>
</dbReference>
<dbReference type="Proteomes" id="UP000821866">
    <property type="component" value="Chromosome 3"/>
</dbReference>
<dbReference type="GO" id="GO:0017128">
    <property type="term" value="F:phospholipid scramblase activity"/>
    <property type="evidence" value="ECO:0007669"/>
    <property type="project" value="InterPro"/>
</dbReference>
<dbReference type="VEuPathDB" id="VectorBase:LOC119166860"/>
<proteinExistence type="inferred from homology"/>
<evidence type="ECO:0000256" key="1">
    <source>
        <dbReference type="ARBA" id="ARBA00005350"/>
    </source>
</evidence>
<gene>
    <name evidence="3" type="ORF">HPB51_023596</name>
</gene>
<comment type="caution">
    <text evidence="3">The sequence shown here is derived from an EMBL/GenBank/DDBJ whole genome shotgun (WGS) entry which is preliminary data.</text>
</comment>
<dbReference type="PANTHER" id="PTHR23248">
    <property type="entry name" value="PHOSPHOLIPID SCRAMBLASE-RELATED"/>
    <property type="match status" value="1"/>
</dbReference>
<comment type="cofactor">
    <cofactor evidence="2">
        <name>Ca(2+)</name>
        <dbReference type="ChEBI" id="CHEBI:29108"/>
    </cofactor>
</comment>
<reference evidence="3" key="1">
    <citation type="journal article" date="2020" name="Cell">
        <title>Large-Scale Comparative Analyses of Tick Genomes Elucidate Their Genetic Diversity and Vector Capacities.</title>
        <authorList>
            <consortium name="Tick Genome and Microbiome Consortium (TIGMIC)"/>
            <person name="Jia N."/>
            <person name="Wang J."/>
            <person name="Shi W."/>
            <person name="Du L."/>
            <person name="Sun Y."/>
            <person name="Zhan W."/>
            <person name="Jiang J.F."/>
            <person name="Wang Q."/>
            <person name="Zhang B."/>
            <person name="Ji P."/>
            <person name="Bell-Sakyi L."/>
            <person name="Cui X.M."/>
            <person name="Yuan T.T."/>
            <person name="Jiang B.G."/>
            <person name="Yang W.F."/>
            <person name="Lam T.T."/>
            <person name="Chang Q.C."/>
            <person name="Ding S.J."/>
            <person name="Wang X.J."/>
            <person name="Zhu J.G."/>
            <person name="Ruan X.D."/>
            <person name="Zhao L."/>
            <person name="Wei J.T."/>
            <person name="Ye R.Z."/>
            <person name="Que T.C."/>
            <person name="Du C.H."/>
            <person name="Zhou Y.H."/>
            <person name="Cheng J.X."/>
            <person name="Dai P.F."/>
            <person name="Guo W.B."/>
            <person name="Han X.H."/>
            <person name="Huang E.J."/>
            <person name="Li L.F."/>
            <person name="Wei W."/>
            <person name="Gao Y.C."/>
            <person name="Liu J.Z."/>
            <person name="Shao H.Z."/>
            <person name="Wang X."/>
            <person name="Wang C.C."/>
            <person name="Yang T.C."/>
            <person name="Huo Q.B."/>
            <person name="Li W."/>
            <person name="Chen H.Y."/>
            <person name="Chen S.E."/>
            <person name="Zhou L.G."/>
            <person name="Ni X.B."/>
            <person name="Tian J.H."/>
            <person name="Sheng Y."/>
            <person name="Liu T."/>
            <person name="Pan Y.S."/>
            <person name="Xia L.Y."/>
            <person name="Li J."/>
            <person name="Zhao F."/>
            <person name="Cao W.C."/>
        </authorList>
    </citation>
    <scope>NUCLEOTIDE SEQUENCE</scope>
    <source>
        <strain evidence="3">Rmic-2018</strain>
    </source>
</reference>